<keyword evidence="7 13" id="KW-0378">Hydrolase</keyword>
<dbReference type="PANTHER" id="PTHR30194:SF3">
    <property type="entry name" value="CROSSOVER JUNCTION ENDODEOXYRIBONUCLEASE RUVC"/>
    <property type="match status" value="1"/>
</dbReference>
<dbReference type="GO" id="GO:0005737">
    <property type="term" value="C:cytoplasm"/>
    <property type="evidence" value="ECO:0007669"/>
    <property type="project" value="UniProtKB-SubCell"/>
</dbReference>
<evidence type="ECO:0000256" key="2">
    <source>
        <dbReference type="ARBA" id="ARBA00022490"/>
    </source>
</evidence>
<feature type="transmembrane region" description="Helical" evidence="15">
    <location>
        <begin position="17"/>
        <end position="38"/>
    </location>
</feature>
<evidence type="ECO:0000313" key="16">
    <source>
        <dbReference type="EMBL" id="KKQ89219.1"/>
    </source>
</evidence>
<evidence type="ECO:0000256" key="11">
    <source>
        <dbReference type="ARBA" id="ARBA00023204"/>
    </source>
</evidence>
<keyword evidence="15" id="KW-1133">Transmembrane helix</keyword>
<reference evidence="16 17" key="1">
    <citation type="journal article" date="2015" name="Nature">
        <title>rRNA introns, odd ribosomes, and small enigmatic genomes across a large radiation of phyla.</title>
        <authorList>
            <person name="Brown C.T."/>
            <person name="Hug L.A."/>
            <person name="Thomas B.C."/>
            <person name="Sharon I."/>
            <person name="Castelle C.J."/>
            <person name="Singh A."/>
            <person name="Wilkins M.J."/>
            <person name="Williams K.H."/>
            <person name="Banfield J.F."/>
        </authorList>
    </citation>
    <scope>NUCLEOTIDE SEQUENCE [LARGE SCALE GENOMIC DNA]</scope>
</reference>
<evidence type="ECO:0000256" key="12">
    <source>
        <dbReference type="ARBA" id="ARBA00029354"/>
    </source>
</evidence>
<dbReference type="Gene3D" id="3.30.420.10">
    <property type="entry name" value="Ribonuclease H-like superfamily/Ribonuclease H"/>
    <property type="match status" value="1"/>
</dbReference>
<keyword evidence="15" id="KW-0472">Membrane</keyword>
<feature type="binding site" evidence="13">
    <location>
        <position position="108"/>
    </location>
    <ligand>
        <name>Mg(2+)</name>
        <dbReference type="ChEBI" id="CHEBI:18420"/>
        <label>2</label>
    </ligand>
</feature>
<comment type="cofactor">
    <cofactor evidence="13">
        <name>Mg(2+)</name>
        <dbReference type="ChEBI" id="CHEBI:18420"/>
    </cofactor>
    <text evidence="13">Binds 2 Mg(2+) ion per subunit.</text>
</comment>
<evidence type="ECO:0000256" key="15">
    <source>
        <dbReference type="SAM" id="Phobius"/>
    </source>
</evidence>
<comment type="subcellular location">
    <subcellularLocation>
        <location evidence="13">Cytoplasm</location>
    </subcellularLocation>
</comment>
<dbReference type="PRINTS" id="PR00696">
    <property type="entry name" value="RSOLVASERUVC"/>
</dbReference>
<evidence type="ECO:0000256" key="7">
    <source>
        <dbReference type="ARBA" id="ARBA00022801"/>
    </source>
</evidence>
<organism evidence="16 17">
    <name type="scientific">Candidatus Curtissbacteria bacterium GW2011_GWC2_38_9</name>
    <dbReference type="NCBI Taxonomy" id="1618414"/>
    <lineage>
        <taxon>Bacteria</taxon>
        <taxon>Candidatus Curtissiibacteriota</taxon>
    </lineage>
</organism>
<proteinExistence type="inferred from homology"/>
<dbReference type="EC" id="3.1.21.10" evidence="13 14"/>
<evidence type="ECO:0000256" key="8">
    <source>
        <dbReference type="ARBA" id="ARBA00022842"/>
    </source>
</evidence>
<evidence type="ECO:0000256" key="10">
    <source>
        <dbReference type="ARBA" id="ARBA00023172"/>
    </source>
</evidence>
<dbReference type="GO" id="GO:0008821">
    <property type="term" value="F:crossover junction DNA endonuclease activity"/>
    <property type="evidence" value="ECO:0007669"/>
    <property type="project" value="UniProtKB-UniRule"/>
</dbReference>
<dbReference type="InterPro" id="IPR002176">
    <property type="entry name" value="X-over_junc_endoDNase_RuvC"/>
</dbReference>
<comment type="function">
    <text evidence="13">The RuvA-RuvB-RuvC complex processes Holliday junction (HJ) DNA during genetic recombination and DNA repair. Endonuclease that resolves HJ intermediates. Cleaves cruciform DNA by making single-stranded nicks across the HJ at symmetrical positions within the homologous arms, yielding a 5'-phosphate and a 3'-hydroxyl group; requires a central core of homology in the junction. The consensus cleavage sequence is 5'-(A/T)TT(C/G)-3'. Cleavage occurs on the 3'-side of the TT dinucleotide at the point of strand exchange. HJ branch migration catalyzed by RuvA-RuvB allows RuvC to scan DNA until it finds its consensus sequence, where it cleaves and resolves the cruciform DNA.</text>
</comment>
<gene>
    <name evidence="13" type="primary">ruvC</name>
    <name evidence="16" type="ORF">UT12_C0020G0004</name>
</gene>
<feature type="active site" evidence="13">
    <location>
        <position position="108"/>
    </location>
</feature>
<dbReference type="GO" id="GO:0006281">
    <property type="term" value="P:DNA repair"/>
    <property type="evidence" value="ECO:0007669"/>
    <property type="project" value="UniProtKB-UniRule"/>
</dbReference>
<protein>
    <recommendedName>
        <fullName evidence="13 14">Crossover junction endodeoxyribonuclease RuvC</fullName>
        <ecNumber evidence="13 14">3.1.21.10</ecNumber>
    </recommendedName>
    <alternativeName>
        <fullName evidence="13">Holliday junction nuclease RuvC</fullName>
    </alternativeName>
    <alternativeName>
        <fullName evidence="13">Holliday junction resolvase RuvC</fullName>
    </alternativeName>
</protein>
<evidence type="ECO:0000256" key="3">
    <source>
        <dbReference type="ARBA" id="ARBA00022722"/>
    </source>
</evidence>
<keyword evidence="3 13" id="KW-0540">Nuclease</keyword>
<evidence type="ECO:0000256" key="13">
    <source>
        <dbReference type="HAMAP-Rule" id="MF_00034"/>
    </source>
</evidence>
<keyword evidence="11 13" id="KW-0234">DNA repair</keyword>
<dbReference type="AlphaFoldDB" id="A0A0G0NTN2"/>
<feature type="active site" evidence="13">
    <location>
        <position position="45"/>
    </location>
</feature>
<dbReference type="GO" id="GO:0048476">
    <property type="term" value="C:Holliday junction resolvase complex"/>
    <property type="evidence" value="ECO:0007669"/>
    <property type="project" value="UniProtKB-UniRule"/>
</dbReference>
<comment type="similarity">
    <text evidence="1 13">Belongs to the RuvC family.</text>
</comment>
<sequence>MPQNDIVNKNIVSQRDVFLLIIFKVVLCIFVLAGYYVIMKILAIDPGYERVGVAMLEKTASGSGGEKLIYSDCFKTSAKLAFTERLYLIGEEIERIIKKYKPKAFAIEKLYFNTNQKTATMVSEARGAFIYIALKNKLKIFEYTPLQIKAAVCGDGRGDKKQIITMVKKIIKINKLIKYDDEYDAIAVGIACFASERNF</sequence>
<evidence type="ECO:0000256" key="9">
    <source>
        <dbReference type="ARBA" id="ARBA00023125"/>
    </source>
</evidence>
<comment type="subunit">
    <text evidence="13">Homodimer which binds Holliday junction (HJ) DNA. The HJ becomes 2-fold symmetrical on binding to RuvC with unstacked arms; it has a different conformation from HJ DNA in complex with RuvA. In the full resolvosome a probable DNA-RuvA(4)-RuvB(12)-RuvC(2) complex forms which resolves the HJ.</text>
</comment>
<dbReference type="Proteomes" id="UP000034893">
    <property type="component" value="Unassembled WGS sequence"/>
</dbReference>
<evidence type="ECO:0000256" key="1">
    <source>
        <dbReference type="ARBA" id="ARBA00009518"/>
    </source>
</evidence>
<dbReference type="GO" id="GO:0006310">
    <property type="term" value="P:DNA recombination"/>
    <property type="evidence" value="ECO:0007669"/>
    <property type="project" value="UniProtKB-UniRule"/>
</dbReference>
<dbReference type="PANTHER" id="PTHR30194">
    <property type="entry name" value="CROSSOVER JUNCTION ENDODEOXYRIBONUCLEASE RUVC"/>
    <property type="match status" value="1"/>
</dbReference>
<dbReference type="NCBIfam" id="TIGR00228">
    <property type="entry name" value="ruvC"/>
    <property type="match status" value="1"/>
</dbReference>
<dbReference type="EMBL" id="LBVP01000020">
    <property type="protein sequence ID" value="KKQ89219.1"/>
    <property type="molecule type" value="Genomic_DNA"/>
</dbReference>
<accession>A0A0G0NTN2</accession>
<dbReference type="InterPro" id="IPR012337">
    <property type="entry name" value="RNaseH-like_sf"/>
</dbReference>
<evidence type="ECO:0000256" key="14">
    <source>
        <dbReference type="NCBIfam" id="TIGR00228"/>
    </source>
</evidence>
<keyword evidence="2 13" id="KW-0963">Cytoplasm</keyword>
<keyword evidence="5 13" id="KW-0255">Endonuclease</keyword>
<dbReference type="CDD" id="cd16962">
    <property type="entry name" value="RuvC"/>
    <property type="match status" value="1"/>
</dbReference>
<feature type="active site" evidence="13">
    <location>
        <position position="181"/>
    </location>
</feature>
<dbReference type="Pfam" id="PF02075">
    <property type="entry name" value="RuvC"/>
    <property type="match status" value="1"/>
</dbReference>
<dbReference type="InterPro" id="IPR036397">
    <property type="entry name" value="RNaseH_sf"/>
</dbReference>
<evidence type="ECO:0000313" key="17">
    <source>
        <dbReference type="Proteomes" id="UP000034893"/>
    </source>
</evidence>
<keyword evidence="8 13" id="KW-0460">Magnesium</keyword>
<keyword evidence="4 13" id="KW-0479">Metal-binding</keyword>
<comment type="caution">
    <text evidence="16">The sequence shown here is derived from an EMBL/GenBank/DDBJ whole genome shotgun (WGS) entry which is preliminary data.</text>
</comment>
<evidence type="ECO:0000256" key="4">
    <source>
        <dbReference type="ARBA" id="ARBA00022723"/>
    </source>
</evidence>
<dbReference type="SUPFAM" id="SSF53098">
    <property type="entry name" value="Ribonuclease H-like"/>
    <property type="match status" value="1"/>
</dbReference>
<dbReference type="HAMAP" id="MF_00034">
    <property type="entry name" value="RuvC"/>
    <property type="match status" value="1"/>
</dbReference>
<evidence type="ECO:0000256" key="5">
    <source>
        <dbReference type="ARBA" id="ARBA00022759"/>
    </source>
</evidence>
<dbReference type="GO" id="GO:0003677">
    <property type="term" value="F:DNA binding"/>
    <property type="evidence" value="ECO:0007669"/>
    <property type="project" value="UniProtKB-KW"/>
</dbReference>
<dbReference type="GO" id="GO:0000287">
    <property type="term" value="F:magnesium ion binding"/>
    <property type="evidence" value="ECO:0007669"/>
    <property type="project" value="UniProtKB-UniRule"/>
</dbReference>
<keyword evidence="9 13" id="KW-0238">DNA-binding</keyword>
<keyword evidence="15" id="KW-0812">Transmembrane</keyword>
<dbReference type="FunFam" id="3.30.420.10:FF:000002">
    <property type="entry name" value="Crossover junction endodeoxyribonuclease RuvC"/>
    <property type="match status" value="1"/>
</dbReference>
<keyword evidence="6 13" id="KW-0227">DNA damage</keyword>
<evidence type="ECO:0000256" key="6">
    <source>
        <dbReference type="ARBA" id="ARBA00022763"/>
    </source>
</evidence>
<keyword evidence="10 13" id="KW-0233">DNA recombination</keyword>
<comment type="catalytic activity">
    <reaction evidence="12 13">
        <text>Endonucleolytic cleavage at a junction such as a reciprocal single-stranded crossover between two homologous DNA duplexes (Holliday junction).</text>
        <dbReference type="EC" id="3.1.21.10"/>
    </reaction>
</comment>
<name>A0A0G0NTN2_9BACT</name>
<feature type="binding site" evidence="13">
    <location>
        <position position="45"/>
    </location>
    <ligand>
        <name>Mg(2+)</name>
        <dbReference type="ChEBI" id="CHEBI:18420"/>
        <label>1</label>
    </ligand>
</feature>
<feature type="binding site" evidence="13">
    <location>
        <position position="181"/>
    </location>
    <ligand>
        <name>Mg(2+)</name>
        <dbReference type="ChEBI" id="CHEBI:18420"/>
        <label>1</label>
    </ligand>
</feature>